<feature type="compositionally biased region" description="Polar residues" evidence="5">
    <location>
        <begin position="287"/>
        <end position="298"/>
    </location>
</feature>
<feature type="region of interest" description="Disordered" evidence="5">
    <location>
        <begin position="272"/>
        <end position="298"/>
    </location>
</feature>
<dbReference type="PROSITE" id="PS51450">
    <property type="entry name" value="LRR"/>
    <property type="match status" value="1"/>
</dbReference>
<evidence type="ECO:0000256" key="1">
    <source>
        <dbReference type="ARBA" id="ARBA00003843"/>
    </source>
</evidence>
<reference evidence="8" key="1">
    <citation type="journal article" date="2015" name="Proc. Natl. Acad. Sci. U.S.A.">
        <title>Genome sequence of the Asian Tiger mosquito, Aedes albopictus, reveals insights into its biology, genetics, and evolution.</title>
        <authorList>
            <person name="Chen X.G."/>
            <person name="Jiang X."/>
            <person name="Gu J."/>
            <person name="Xu M."/>
            <person name="Wu Y."/>
            <person name="Deng Y."/>
            <person name="Zhang C."/>
            <person name="Bonizzoni M."/>
            <person name="Dermauw W."/>
            <person name="Vontas J."/>
            <person name="Armbruster P."/>
            <person name="Huang X."/>
            <person name="Yang Y."/>
            <person name="Zhang H."/>
            <person name="He W."/>
            <person name="Peng H."/>
            <person name="Liu Y."/>
            <person name="Wu K."/>
            <person name="Chen J."/>
            <person name="Lirakis M."/>
            <person name="Topalis P."/>
            <person name="Van Leeuwen T."/>
            <person name="Hall A.B."/>
            <person name="Jiang X."/>
            <person name="Thorpe C."/>
            <person name="Mueller R.L."/>
            <person name="Sun C."/>
            <person name="Waterhouse R.M."/>
            <person name="Yan G."/>
            <person name="Tu Z.J."/>
            <person name="Fang X."/>
            <person name="James A.A."/>
        </authorList>
    </citation>
    <scope>NUCLEOTIDE SEQUENCE [LARGE SCALE GENOMIC DNA]</scope>
    <source>
        <strain evidence="8">Foshan</strain>
    </source>
</reference>
<protein>
    <recommendedName>
        <fullName evidence="4">Dynein axonemal assembly factor 1 homolog</fullName>
    </recommendedName>
</protein>
<sequence>MERITVIVLFIAAFAGVESFSLKPSSDKQNEVEIIHFHWPSDAALMGRIPDKESFYFKHAEVDILPQNFTDQFAKCISIIFYGKLVRTIHISPKLTNIELGFTSTENVIIEREKHYQLEKFACYEANLTSIPENIDQLKKLKHLDLNSNLIQIVHLDQLNGLDNLNTLDLSSNEIEHIYNHGSMRLPSLTNLHLKYNQLLHFDACGWNMPALFHLDISYNNLTHFAIHHFRALEEVLMSGNPMHCAWKNNLIRDKSGIKIKGVKFCDEQQNFSRNDDRSQATDHSKQQNSSFNSRLGQIEGTKTNIDQQFAEINKRFQKIEAMLENLSGKVIEQQNVSNDIIEAFYRAEIERTAQIKKNP</sequence>
<dbReference type="EnsemblMetazoa" id="AALFPA23_017865.R26157">
    <property type="protein sequence ID" value="AALFPA23_017865.P26157"/>
    <property type="gene ID" value="AALFPA23_017865"/>
</dbReference>
<name>A0ABM1ZF42_AEDAL</name>
<dbReference type="SUPFAM" id="SSF52058">
    <property type="entry name" value="L domain-like"/>
    <property type="match status" value="1"/>
</dbReference>
<dbReference type="InterPro" id="IPR003591">
    <property type="entry name" value="Leu-rich_rpt_typical-subtyp"/>
</dbReference>
<accession>A0ABM1ZF42</accession>
<comment type="function">
    <text evidence="1">Cilium-specific protein required for cilia structures.</text>
</comment>
<evidence type="ECO:0000256" key="2">
    <source>
        <dbReference type="ARBA" id="ARBA00022614"/>
    </source>
</evidence>
<dbReference type="InterPro" id="IPR001611">
    <property type="entry name" value="Leu-rich_rpt"/>
</dbReference>
<dbReference type="GeneID" id="134285576"/>
<keyword evidence="6" id="KW-0732">Signal</keyword>
<feature type="compositionally biased region" description="Basic and acidic residues" evidence="5">
    <location>
        <begin position="274"/>
        <end position="286"/>
    </location>
</feature>
<keyword evidence="3" id="KW-0677">Repeat</keyword>
<dbReference type="RefSeq" id="XP_062702611.1">
    <property type="nucleotide sequence ID" value="XM_062846627.1"/>
</dbReference>
<evidence type="ECO:0000313" key="8">
    <source>
        <dbReference type="Proteomes" id="UP000069940"/>
    </source>
</evidence>
<dbReference type="InterPro" id="IPR050576">
    <property type="entry name" value="Cilia_flagella_integrity"/>
</dbReference>
<feature type="chain" id="PRO_5045113842" description="Dynein axonemal assembly factor 1 homolog" evidence="6">
    <location>
        <begin position="20"/>
        <end position="360"/>
    </location>
</feature>
<evidence type="ECO:0000256" key="4">
    <source>
        <dbReference type="ARBA" id="ARBA00024433"/>
    </source>
</evidence>
<dbReference type="Gene3D" id="3.80.10.10">
    <property type="entry name" value="Ribonuclease Inhibitor"/>
    <property type="match status" value="1"/>
</dbReference>
<proteinExistence type="predicted"/>
<evidence type="ECO:0000313" key="7">
    <source>
        <dbReference type="EnsemblMetazoa" id="AALFPA23_017865.P26157"/>
    </source>
</evidence>
<organism evidence="7 8">
    <name type="scientific">Aedes albopictus</name>
    <name type="common">Asian tiger mosquito</name>
    <name type="synonym">Stegomyia albopicta</name>
    <dbReference type="NCBI Taxonomy" id="7160"/>
    <lineage>
        <taxon>Eukaryota</taxon>
        <taxon>Metazoa</taxon>
        <taxon>Ecdysozoa</taxon>
        <taxon>Arthropoda</taxon>
        <taxon>Hexapoda</taxon>
        <taxon>Insecta</taxon>
        <taxon>Pterygota</taxon>
        <taxon>Neoptera</taxon>
        <taxon>Endopterygota</taxon>
        <taxon>Diptera</taxon>
        <taxon>Nematocera</taxon>
        <taxon>Culicoidea</taxon>
        <taxon>Culicidae</taxon>
        <taxon>Culicinae</taxon>
        <taxon>Aedini</taxon>
        <taxon>Aedes</taxon>
        <taxon>Stegomyia</taxon>
    </lineage>
</organism>
<keyword evidence="8" id="KW-1185">Reference proteome</keyword>
<dbReference type="SMART" id="SM00369">
    <property type="entry name" value="LRR_TYP"/>
    <property type="match status" value="4"/>
</dbReference>
<keyword evidence="2" id="KW-0433">Leucine-rich repeat</keyword>
<reference evidence="7" key="2">
    <citation type="submission" date="2025-05" db="UniProtKB">
        <authorList>
            <consortium name="EnsemblMetazoa"/>
        </authorList>
    </citation>
    <scope>IDENTIFICATION</scope>
    <source>
        <strain evidence="7">Foshan</strain>
    </source>
</reference>
<dbReference type="PANTHER" id="PTHR45973">
    <property type="entry name" value="PROTEIN PHOSPHATASE 1 REGULATORY SUBUNIT SDS22-RELATED"/>
    <property type="match status" value="1"/>
</dbReference>
<dbReference type="InterPro" id="IPR032675">
    <property type="entry name" value="LRR_dom_sf"/>
</dbReference>
<evidence type="ECO:0000256" key="5">
    <source>
        <dbReference type="SAM" id="MobiDB-lite"/>
    </source>
</evidence>
<dbReference type="PANTHER" id="PTHR45973:SF35">
    <property type="entry name" value="LEUCINE-RICH REPEAT-CONTAINING PROTEIN 43"/>
    <property type="match status" value="1"/>
</dbReference>
<dbReference type="Pfam" id="PF13855">
    <property type="entry name" value="LRR_8"/>
    <property type="match status" value="1"/>
</dbReference>
<evidence type="ECO:0000256" key="3">
    <source>
        <dbReference type="ARBA" id="ARBA00022737"/>
    </source>
</evidence>
<dbReference type="Proteomes" id="UP000069940">
    <property type="component" value="Unassembled WGS sequence"/>
</dbReference>
<evidence type="ECO:0000256" key="6">
    <source>
        <dbReference type="SAM" id="SignalP"/>
    </source>
</evidence>
<feature type="signal peptide" evidence="6">
    <location>
        <begin position="1"/>
        <end position="19"/>
    </location>
</feature>